<evidence type="ECO:0000313" key="2">
    <source>
        <dbReference type="Proteomes" id="UP000244855"/>
    </source>
</evidence>
<dbReference type="AlphaFoldDB" id="A0A2V1D2W4"/>
<proteinExistence type="predicted"/>
<accession>A0A2V1D2W4</accession>
<name>A0A2V1D2W4_9PLEO</name>
<protein>
    <submittedName>
        <fullName evidence="1">Uncharacterized protein</fullName>
    </submittedName>
</protein>
<dbReference type="Proteomes" id="UP000244855">
    <property type="component" value="Unassembled WGS sequence"/>
</dbReference>
<reference evidence="1 2" key="1">
    <citation type="journal article" date="2018" name="Sci. Rep.">
        <title>Comparative genomics provides insights into the lifestyle and reveals functional heterogeneity of dark septate endophytic fungi.</title>
        <authorList>
            <person name="Knapp D.G."/>
            <person name="Nemeth J.B."/>
            <person name="Barry K."/>
            <person name="Hainaut M."/>
            <person name="Henrissat B."/>
            <person name="Johnson J."/>
            <person name="Kuo A."/>
            <person name="Lim J.H.P."/>
            <person name="Lipzen A."/>
            <person name="Nolan M."/>
            <person name="Ohm R.A."/>
            <person name="Tamas L."/>
            <person name="Grigoriev I.V."/>
            <person name="Spatafora J.W."/>
            <person name="Nagy L.G."/>
            <person name="Kovacs G.M."/>
        </authorList>
    </citation>
    <scope>NUCLEOTIDE SEQUENCE [LARGE SCALE GENOMIC DNA]</scope>
    <source>
        <strain evidence="1 2">DSE2036</strain>
    </source>
</reference>
<dbReference type="EMBL" id="KZ805691">
    <property type="protein sequence ID" value="PVH92361.1"/>
    <property type="molecule type" value="Genomic_DNA"/>
</dbReference>
<sequence>MHIITRGQSIFINDGLINVWIPGIWNLCTNHTLDLERLSDILHSRNRLIRTLRLSDMLESFFDLFANRRSNDRYLGADLHALFKEVMNLDIREMSRHMSSDGLSRSLSCISALSALAELTQSRPLAQILVEAFSRNRDSILTHELSRNLPFWALAIESLRGLVHSCDISRCIRYLQPRCDDICQYCRDLGASDPRIDAVLNILYQMNAGMMDWQRGRGLQNNLHPTAFLTAPEFASPAQDWCYGCMPSTQAMGGWRRNLIGVLDNLDVRRRSSPDCRRPDWL</sequence>
<keyword evidence="2" id="KW-1185">Reference proteome</keyword>
<organism evidence="1 2">
    <name type="scientific">Periconia macrospinosa</name>
    <dbReference type="NCBI Taxonomy" id="97972"/>
    <lineage>
        <taxon>Eukaryota</taxon>
        <taxon>Fungi</taxon>
        <taxon>Dikarya</taxon>
        <taxon>Ascomycota</taxon>
        <taxon>Pezizomycotina</taxon>
        <taxon>Dothideomycetes</taxon>
        <taxon>Pleosporomycetidae</taxon>
        <taxon>Pleosporales</taxon>
        <taxon>Massarineae</taxon>
        <taxon>Periconiaceae</taxon>
        <taxon>Periconia</taxon>
    </lineage>
</organism>
<dbReference type="OrthoDB" id="10597305at2759"/>
<evidence type="ECO:0000313" key="1">
    <source>
        <dbReference type="EMBL" id="PVH92361.1"/>
    </source>
</evidence>
<gene>
    <name evidence="1" type="ORF">DM02DRAFT_700255</name>
</gene>